<accession>A0ABN3LJT1</accession>
<feature type="region of interest" description="Disordered" evidence="1">
    <location>
        <begin position="1"/>
        <end position="87"/>
    </location>
</feature>
<protein>
    <submittedName>
        <fullName evidence="2">Uncharacterized protein</fullName>
    </submittedName>
</protein>
<evidence type="ECO:0000256" key="1">
    <source>
        <dbReference type="SAM" id="MobiDB-lite"/>
    </source>
</evidence>
<organism evidence="2 3">
    <name type="scientific">Streptomyces thermolineatus</name>
    <dbReference type="NCBI Taxonomy" id="44033"/>
    <lineage>
        <taxon>Bacteria</taxon>
        <taxon>Bacillati</taxon>
        <taxon>Actinomycetota</taxon>
        <taxon>Actinomycetes</taxon>
        <taxon>Kitasatosporales</taxon>
        <taxon>Streptomycetaceae</taxon>
        <taxon>Streptomyces</taxon>
    </lineage>
</organism>
<sequence length="87" mass="8831">MSTARPPGRSAFRQAGAPCAAGPPQPDGARTPAPQAAPRAPRTPRTPRAPRHARGTAPGHGAAGPRTATVRDVRNVRERGAREAGGG</sequence>
<feature type="compositionally biased region" description="Basic and acidic residues" evidence="1">
    <location>
        <begin position="69"/>
        <end position="87"/>
    </location>
</feature>
<evidence type="ECO:0000313" key="2">
    <source>
        <dbReference type="EMBL" id="GAA2483307.1"/>
    </source>
</evidence>
<comment type="caution">
    <text evidence="2">The sequence shown here is derived from an EMBL/GenBank/DDBJ whole genome shotgun (WGS) entry which is preliminary data.</text>
</comment>
<dbReference type="Proteomes" id="UP001501358">
    <property type="component" value="Unassembled WGS sequence"/>
</dbReference>
<feature type="compositionally biased region" description="Low complexity" evidence="1">
    <location>
        <begin position="27"/>
        <end position="40"/>
    </location>
</feature>
<proteinExistence type="predicted"/>
<gene>
    <name evidence="2" type="ORF">GCM10010406_19550</name>
</gene>
<reference evidence="2 3" key="1">
    <citation type="journal article" date="2019" name="Int. J. Syst. Evol. Microbiol.">
        <title>The Global Catalogue of Microorganisms (GCM) 10K type strain sequencing project: providing services to taxonomists for standard genome sequencing and annotation.</title>
        <authorList>
            <consortium name="The Broad Institute Genomics Platform"/>
            <consortium name="The Broad Institute Genome Sequencing Center for Infectious Disease"/>
            <person name="Wu L."/>
            <person name="Ma J."/>
        </authorList>
    </citation>
    <scope>NUCLEOTIDE SEQUENCE [LARGE SCALE GENOMIC DNA]</scope>
    <source>
        <strain evidence="2 3">JCM 6307</strain>
    </source>
</reference>
<keyword evidence="3" id="KW-1185">Reference proteome</keyword>
<name>A0ABN3LJT1_9ACTN</name>
<dbReference type="EMBL" id="BAAATA010000008">
    <property type="protein sequence ID" value="GAA2483307.1"/>
    <property type="molecule type" value="Genomic_DNA"/>
</dbReference>
<evidence type="ECO:0000313" key="3">
    <source>
        <dbReference type="Proteomes" id="UP001501358"/>
    </source>
</evidence>